<protein>
    <submittedName>
        <fullName evidence="5">Lipopolysaccharide export system protein LptA</fullName>
    </submittedName>
</protein>
<sequence length="178" mass="19823">MTTTAYRPNKLSTFILFTLVFIVTEAKALPEDRELPLQVKAQSMQWNNQQQQATYQGDVEVHQGELVIEAANLKILRTTTGELKQAVANTPKGQAYMRDLPDPIKPEVEAWGEVIDYLPSQDLVILTGQARLIQGTDSFTGHKLVYNLVTQDIQAEQKSSSDTRVEVILTPAPKGAEK</sequence>
<keyword evidence="1" id="KW-0813">Transport</keyword>
<dbReference type="InterPro" id="IPR014340">
    <property type="entry name" value="LptA"/>
</dbReference>
<dbReference type="Pfam" id="PF03968">
    <property type="entry name" value="LptD_N"/>
    <property type="match status" value="1"/>
</dbReference>
<dbReference type="RefSeq" id="WP_027850286.1">
    <property type="nucleotide sequence ID" value="NZ_BSOR01000011.1"/>
</dbReference>
<keyword evidence="3" id="KW-0574">Periplasm</keyword>
<evidence type="ECO:0000313" key="5">
    <source>
        <dbReference type="EMBL" id="GLR63180.1"/>
    </source>
</evidence>
<evidence type="ECO:0000256" key="2">
    <source>
        <dbReference type="ARBA" id="ARBA00022729"/>
    </source>
</evidence>
<name>A0ABQ5ZVX1_9GAMM</name>
<dbReference type="PANTHER" id="PTHR36504">
    <property type="entry name" value="LIPOPOLYSACCHARIDE EXPORT SYSTEM PROTEIN LPTA"/>
    <property type="match status" value="1"/>
</dbReference>
<dbReference type="InterPro" id="IPR052037">
    <property type="entry name" value="LPS_export_LptA"/>
</dbReference>
<organism evidence="5 6">
    <name type="scientific">Marinospirillum insulare</name>
    <dbReference type="NCBI Taxonomy" id="217169"/>
    <lineage>
        <taxon>Bacteria</taxon>
        <taxon>Pseudomonadati</taxon>
        <taxon>Pseudomonadota</taxon>
        <taxon>Gammaproteobacteria</taxon>
        <taxon>Oceanospirillales</taxon>
        <taxon>Oceanospirillaceae</taxon>
        <taxon>Marinospirillum</taxon>
    </lineage>
</organism>
<dbReference type="PANTHER" id="PTHR36504:SF1">
    <property type="entry name" value="LIPOPOLYSACCHARIDE EXPORT SYSTEM PROTEIN LPTA"/>
    <property type="match status" value="1"/>
</dbReference>
<dbReference type="NCBIfam" id="TIGR03002">
    <property type="entry name" value="outer_YhbN_LptA"/>
    <property type="match status" value="1"/>
</dbReference>
<dbReference type="InterPro" id="IPR005653">
    <property type="entry name" value="OstA-like_N"/>
</dbReference>
<evidence type="ECO:0000313" key="6">
    <source>
        <dbReference type="Proteomes" id="UP001156682"/>
    </source>
</evidence>
<evidence type="ECO:0000256" key="3">
    <source>
        <dbReference type="ARBA" id="ARBA00022764"/>
    </source>
</evidence>
<proteinExistence type="predicted"/>
<keyword evidence="2" id="KW-0732">Signal</keyword>
<gene>
    <name evidence="5" type="primary">lptA_1</name>
    <name evidence="5" type="ORF">GCM10007878_06150</name>
</gene>
<dbReference type="EMBL" id="BSOR01000011">
    <property type="protein sequence ID" value="GLR63180.1"/>
    <property type="molecule type" value="Genomic_DNA"/>
</dbReference>
<dbReference type="Gene3D" id="2.60.450.10">
    <property type="entry name" value="Lipopolysaccharide (LPS) transport protein A like domain"/>
    <property type="match status" value="1"/>
</dbReference>
<evidence type="ECO:0000256" key="1">
    <source>
        <dbReference type="ARBA" id="ARBA00022448"/>
    </source>
</evidence>
<keyword evidence="6" id="KW-1185">Reference proteome</keyword>
<comment type="caution">
    <text evidence="5">The sequence shown here is derived from an EMBL/GenBank/DDBJ whole genome shotgun (WGS) entry which is preliminary data.</text>
</comment>
<evidence type="ECO:0000259" key="4">
    <source>
        <dbReference type="Pfam" id="PF03968"/>
    </source>
</evidence>
<accession>A0ABQ5ZVX1</accession>
<dbReference type="Proteomes" id="UP001156682">
    <property type="component" value="Unassembled WGS sequence"/>
</dbReference>
<feature type="domain" description="Organic solvent tolerance-like N-terminal" evidence="4">
    <location>
        <begin position="38"/>
        <end position="151"/>
    </location>
</feature>
<reference evidence="6" key="1">
    <citation type="journal article" date="2019" name="Int. J. Syst. Evol. Microbiol.">
        <title>The Global Catalogue of Microorganisms (GCM) 10K type strain sequencing project: providing services to taxonomists for standard genome sequencing and annotation.</title>
        <authorList>
            <consortium name="The Broad Institute Genomics Platform"/>
            <consortium name="The Broad Institute Genome Sequencing Center for Infectious Disease"/>
            <person name="Wu L."/>
            <person name="Ma J."/>
        </authorList>
    </citation>
    <scope>NUCLEOTIDE SEQUENCE [LARGE SCALE GENOMIC DNA]</scope>
    <source>
        <strain evidence="6">NBRC 100033</strain>
    </source>
</reference>